<dbReference type="Gene3D" id="2.40.70.10">
    <property type="entry name" value="Acid Proteases"/>
    <property type="match status" value="1"/>
</dbReference>
<dbReference type="InterPro" id="IPR033121">
    <property type="entry name" value="PEPTIDASE_A1"/>
</dbReference>
<dbReference type="FunFam" id="2.40.70.10:FF:000008">
    <property type="entry name" value="Cathepsin D"/>
    <property type="match status" value="1"/>
</dbReference>
<dbReference type="EMBL" id="CM017873">
    <property type="protein sequence ID" value="KAG1330505.1"/>
    <property type="molecule type" value="Genomic_DNA"/>
</dbReference>
<dbReference type="PANTHER" id="PTHR47966">
    <property type="entry name" value="BETA-SITE APP-CLEAVING ENZYME, ISOFORM A-RELATED"/>
    <property type="match status" value="1"/>
</dbReference>
<dbReference type="PROSITE" id="PS51767">
    <property type="entry name" value="PEPTIDASE_A1"/>
    <property type="match status" value="1"/>
</dbReference>
<dbReference type="SUPFAM" id="SSF50630">
    <property type="entry name" value="Acid proteases"/>
    <property type="match status" value="1"/>
</dbReference>
<protein>
    <submittedName>
        <fullName evidence="10">Putative Aspartic proteinase A1</fullName>
    </submittedName>
</protein>
<dbReference type="GO" id="GO:0006508">
    <property type="term" value="P:proteolysis"/>
    <property type="evidence" value="ECO:0007669"/>
    <property type="project" value="UniProtKB-KW"/>
</dbReference>
<evidence type="ECO:0000256" key="6">
    <source>
        <dbReference type="ARBA" id="ARBA00023157"/>
    </source>
</evidence>
<dbReference type="Proteomes" id="UP000797356">
    <property type="component" value="Chromosome 2"/>
</dbReference>
<keyword evidence="7" id="KW-0325">Glycoprotein</keyword>
<accession>A0A8K0HYI4</accession>
<reference evidence="10" key="1">
    <citation type="journal article" date="2017" name="Gigascience">
        <title>The genome draft of coconut (Cocos nucifera).</title>
        <authorList>
            <person name="Xiao Y."/>
            <person name="Xu P."/>
            <person name="Fan H."/>
            <person name="Baudouin L."/>
            <person name="Xia W."/>
            <person name="Bocs S."/>
            <person name="Xu J."/>
            <person name="Li Q."/>
            <person name="Guo A."/>
            <person name="Zhou L."/>
            <person name="Li J."/>
            <person name="Wu Y."/>
            <person name="Ma Z."/>
            <person name="Armero A."/>
            <person name="Issali A.E."/>
            <person name="Liu N."/>
            <person name="Peng M."/>
            <person name="Yang Y."/>
        </authorList>
    </citation>
    <scope>NUCLEOTIDE SEQUENCE</scope>
    <source>
        <tissue evidence="10">Spear leaf of Hainan Tall coconut</tissue>
    </source>
</reference>
<evidence type="ECO:0000256" key="2">
    <source>
        <dbReference type="ARBA" id="ARBA00022670"/>
    </source>
</evidence>
<evidence type="ECO:0000259" key="9">
    <source>
        <dbReference type="PROSITE" id="PS51767"/>
    </source>
</evidence>
<dbReference type="AlphaFoldDB" id="A0A8K0HYI4"/>
<keyword evidence="4" id="KW-0378">Hydrolase</keyword>
<evidence type="ECO:0000256" key="8">
    <source>
        <dbReference type="SAM" id="SignalP"/>
    </source>
</evidence>
<dbReference type="PANTHER" id="PTHR47966:SF76">
    <property type="entry name" value="ASPARTIC PROTEINASE A1"/>
    <property type="match status" value="1"/>
</dbReference>
<keyword evidence="2" id="KW-0645">Protease</keyword>
<feature type="signal peptide" evidence="8">
    <location>
        <begin position="1"/>
        <end position="22"/>
    </location>
</feature>
<evidence type="ECO:0000256" key="5">
    <source>
        <dbReference type="ARBA" id="ARBA00023145"/>
    </source>
</evidence>
<comment type="caution">
    <text evidence="10">The sequence shown here is derived from an EMBL/GenBank/DDBJ whole genome shotgun (WGS) entry which is preliminary data.</text>
</comment>
<dbReference type="OrthoDB" id="771136at2759"/>
<keyword evidence="8" id="KW-0732">Signal</keyword>
<evidence type="ECO:0000256" key="7">
    <source>
        <dbReference type="ARBA" id="ARBA00023180"/>
    </source>
</evidence>
<comment type="similarity">
    <text evidence="1">Belongs to the peptidase A1 family.</text>
</comment>
<reference evidence="10" key="2">
    <citation type="submission" date="2019-07" db="EMBL/GenBank/DDBJ databases">
        <authorList>
            <person name="Yang Y."/>
            <person name="Bocs S."/>
            <person name="Baudouin L."/>
        </authorList>
    </citation>
    <scope>NUCLEOTIDE SEQUENCE</scope>
    <source>
        <tissue evidence="10">Spear leaf of Hainan Tall coconut</tissue>
    </source>
</reference>
<evidence type="ECO:0000313" key="11">
    <source>
        <dbReference type="Proteomes" id="UP000797356"/>
    </source>
</evidence>
<keyword evidence="3" id="KW-0064">Aspartyl protease</keyword>
<proteinExistence type="inferred from homology"/>
<name>A0A8K0HYI4_COCNU</name>
<keyword evidence="5" id="KW-0865">Zymogen</keyword>
<feature type="chain" id="PRO_5035463564" evidence="8">
    <location>
        <begin position="23"/>
        <end position="172"/>
    </location>
</feature>
<organism evidence="10 11">
    <name type="scientific">Cocos nucifera</name>
    <name type="common">Coconut palm</name>
    <dbReference type="NCBI Taxonomy" id="13894"/>
    <lineage>
        <taxon>Eukaryota</taxon>
        <taxon>Viridiplantae</taxon>
        <taxon>Streptophyta</taxon>
        <taxon>Embryophyta</taxon>
        <taxon>Tracheophyta</taxon>
        <taxon>Spermatophyta</taxon>
        <taxon>Magnoliopsida</taxon>
        <taxon>Liliopsida</taxon>
        <taxon>Arecaceae</taxon>
        <taxon>Arecoideae</taxon>
        <taxon>Cocoseae</taxon>
        <taxon>Attaleinae</taxon>
        <taxon>Cocos</taxon>
    </lineage>
</organism>
<dbReference type="GO" id="GO:0004190">
    <property type="term" value="F:aspartic-type endopeptidase activity"/>
    <property type="evidence" value="ECO:0007669"/>
    <property type="project" value="UniProtKB-KW"/>
</dbReference>
<evidence type="ECO:0000313" key="10">
    <source>
        <dbReference type="EMBL" id="KAG1330505.1"/>
    </source>
</evidence>
<evidence type="ECO:0000256" key="3">
    <source>
        <dbReference type="ARBA" id="ARBA00022750"/>
    </source>
</evidence>
<keyword evidence="11" id="KW-1185">Reference proteome</keyword>
<gene>
    <name evidence="10" type="ORF">COCNU_02G004730</name>
</gene>
<evidence type="ECO:0000256" key="4">
    <source>
        <dbReference type="ARBA" id="ARBA00022801"/>
    </source>
</evidence>
<evidence type="ECO:0000256" key="1">
    <source>
        <dbReference type="ARBA" id="ARBA00007447"/>
    </source>
</evidence>
<feature type="domain" description="Peptidase A1" evidence="9">
    <location>
        <begin position="1"/>
        <end position="172"/>
    </location>
</feature>
<dbReference type="InterPro" id="IPR021109">
    <property type="entry name" value="Peptidase_aspartic_dom_sf"/>
</dbReference>
<dbReference type="InterPro" id="IPR001461">
    <property type="entry name" value="Aspartic_peptidase_A1"/>
</dbReference>
<sequence length="172" mass="18701">MGTRGSAVTAVILLSILLFCWAFPVSADGVVRVGLKKSPLDQNSRLVARLADRVEGTALAARKYGYFEPGPAGRWDRVACYFYSAYKSSLSSTYQKNGTSAYIHYGTGSVAGFLSQDHVTVGDFTIKNQVFIEATMEPSITFMVGKFDGILGLGFKEISVGNVVPIWYTMLT</sequence>
<dbReference type="Pfam" id="PF00026">
    <property type="entry name" value="Asp"/>
    <property type="match status" value="1"/>
</dbReference>
<keyword evidence="6" id="KW-1015">Disulfide bond</keyword>